<proteinExistence type="predicted"/>
<dbReference type="Proteomes" id="UP000199345">
    <property type="component" value="Unassembled WGS sequence"/>
</dbReference>
<dbReference type="GO" id="GO:0000160">
    <property type="term" value="P:phosphorelay signal transduction system"/>
    <property type="evidence" value="ECO:0007669"/>
    <property type="project" value="InterPro"/>
</dbReference>
<accession>A0A1I0G736</accession>
<dbReference type="AlphaFoldDB" id="A0A1I0G736"/>
<dbReference type="EMBL" id="FOIA01000054">
    <property type="protein sequence ID" value="SET65871.1"/>
    <property type="molecule type" value="Genomic_DNA"/>
</dbReference>
<dbReference type="PROSITE" id="PS50110">
    <property type="entry name" value="RESPONSE_REGULATORY"/>
    <property type="match status" value="1"/>
</dbReference>
<dbReference type="PANTHER" id="PTHR44591">
    <property type="entry name" value="STRESS RESPONSE REGULATOR PROTEIN 1"/>
    <property type="match status" value="1"/>
</dbReference>
<evidence type="ECO:0000313" key="4">
    <source>
        <dbReference type="EMBL" id="SET65871.1"/>
    </source>
</evidence>
<keyword evidence="1 2" id="KW-0597">Phosphoprotein</keyword>
<dbReference type="InterPro" id="IPR001789">
    <property type="entry name" value="Sig_transdc_resp-reg_receiver"/>
</dbReference>
<dbReference type="SUPFAM" id="SSF52172">
    <property type="entry name" value="CheY-like"/>
    <property type="match status" value="1"/>
</dbReference>
<evidence type="ECO:0000259" key="3">
    <source>
        <dbReference type="PROSITE" id="PS50110"/>
    </source>
</evidence>
<feature type="modified residue" description="4-aspartylphosphate" evidence="2">
    <location>
        <position position="321"/>
    </location>
</feature>
<dbReference type="OrthoDB" id="9801101at2"/>
<organism evidence="4 5">
    <name type="scientific">Nitrosomonas marina</name>
    <dbReference type="NCBI Taxonomy" id="917"/>
    <lineage>
        <taxon>Bacteria</taxon>
        <taxon>Pseudomonadati</taxon>
        <taxon>Pseudomonadota</taxon>
        <taxon>Betaproteobacteria</taxon>
        <taxon>Nitrosomonadales</taxon>
        <taxon>Nitrosomonadaceae</taxon>
        <taxon>Nitrosomonas</taxon>
    </lineage>
</organism>
<evidence type="ECO:0000256" key="2">
    <source>
        <dbReference type="PROSITE-ProRule" id="PRU00169"/>
    </source>
</evidence>
<dbReference type="Gene3D" id="3.40.50.2300">
    <property type="match status" value="1"/>
</dbReference>
<dbReference type="InterPro" id="IPR050595">
    <property type="entry name" value="Bact_response_regulator"/>
</dbReference>
<gene>
    <name evidence="4" type="ORF">SAMN05216326_1545</name>
</gene>
<sequence length="391" mass="44247">MNRSLINTASILVASDNKSDASVVQKLLSADYPNTRTTVGLDQASNDFNQHQPDVLVLVFKELEKSERYCLGLYRQSFAIQLHPHRTIVLCNKDEVRHAYNLCREGIFDDYILFWPMTVDSFRLSMSVYLALRAQANLSSEMPTAADFAVQVRRLATLEKMLTDQLAQGNNRIDAFDRAVSDATNQSSSSLENFSQRLMQGTYDDIVKVKSSDKLQLELEQLKRDAFETPYHTLAQSTDPLKQWTNEFYQANNTHLKSLRELNALANSIQPSLLVVDDDEFQHKIISSILKEENYNLIFAANGYEVFNIIRNGRPDLILLDVMLPDMSGVDIVKQIKTSSRLAEIPILMITGASKKNVILESHKAGAADIIVKPFVRDIFLDKVRSLLDNP</sequence>
<dbReference type="Pfam" id="PF00072">
    <property type="entry name" value="Response_reg"/>
    <property type="match status" value="1"/>
</dbReference>
<reference evidence="5" key="1">
    <citation type="submission" date="2016-10" db="EMBL/GenBank/DDBJ databases">
        <authorList>
            <person name="Varghese N."/>
            <person name="Submissions S."/>
        </authorList>
    </citation>
    <scope>NUCLEOTIDE SEQUENCE [LARGE SCALE GENOMIC DNA]</scope>
    <source>
        <strain evidence="5">Nm71</strain>
    </source>
</reference>
<protein>
    <submittedName>
        <fullName evidence="4">Response regulator receiver domain-containing protein</fullName>
    </submittedName>
</protein>
<evidence type="ECO:0000256" key="1">
    <source>
        <dbReference type="ARBA" id="ARBA00022553"/>
    </source>
</evidence>
<dbReference type="RefSeq" id="WP_090661943.1">
    <property type="nucleotide sequence ID" value="NZ_FOIA01000054.1"/>
</dbReference>
<dbReference type="SMART" id="SM00448">
    <property type="entry name" value="REC"/>
    <property type="match status" value="1"/>
</dbReference>
<dbReference type="PANTHER" id="PTHR44591:SF3">
    <property type="entry name" value="RESPONSE REGULATORY DOMAIN-CONTAINING PROTEIN"/>
    <property type="match status" value="1"/>
</dbReference>
<name>A0A1I0G736_9PROT</name>
<feature type="domain" description="Response regulatory" evidence="3">
    <location>
        <begin position="272"/>
        <end position="388"/>
    </location>
</feature>
<evidence type="ECO:0000313" key="5">
    <source>
        <dbReference type="Proteomes" id="UP000199345"/>
    </source>
</evidence>
<dbReference type="InterPro" id="IPR011006">
    <property type="entry name" value="CheY-like_superfamily"/>
</dbReference>
<keyword evidence="5" id="KW-1185">Reference proteome</keyword>